<accession>A0ABT3P0Y8</accession>
<dbReference type="RefSeq" id="WP_301592244.1">
    <property type="nucleotide sequence ID" value="NZ_JAPFQI010000025.1"/>
</dbReference>
<dbReference type="Proteomes" id="UP001526430">
    <property type="component" value="Unassembled WGS sequence"/>
</dbReference>
<sequence>MVQESKRHHYVPVFYLGGWVKDGKVCEYSRPHRDVVGKMKAPSATGYEIELYSVPAFPAGAQRVLEDEFFSKVDGIASKALTKMLQERLGPAALSPDLRSGWSRFILSLHYRSPARLAALKIKYKEFVSETAPAYRDQFEARRDPDDKRTFEAFCTDLRHDAAERSWTRLFRSVIDSQRVGDFLNKMLWNVLTVSGSDRKFLTSDHPVVMTNGLDRPDGHLFLPLGPSRLFVATNTAASLEVIKRIGIRQLQRDVNDQVVRQAHRYVYGDDEGQVRFVANRLTRRG</sequence>
<evidence type="ECO:0000313" key="1">
    <source>
        <dbReference type="EMBL" id="MCW8088040.1"/>
    </source>
</evidence>
<organism evidence="1 2">
    <name type="scientific">Sabulicella glaciei</name>
    <dbReference type="NCBI Taxonomy" id="2984948"/>
    <lineage>
        <taxon>Bacteria</taxon>
        <taxon>Pseudomonadati</taxon>
        <taxon>Pseudomonadota</taxon>
        <taxon>Alphaproteobacteria</taxon>
        <taxon>Acetobacterales</taxon>
        <taxon>Acetobacteraceae</taxon>
        <taxon>Sabulicella</taxon>
    </lineage>
</organism>
<protein>
    <submittedName>
        <fullName evidence="1">DUF4238 domain-containing protein</fullName>
    </submittedName>
</protein>
<dbReference type="Pfam" id="PF14022">
    <property type="entry name" value="DUF4238"/>
    <property type="match status" value="1"/>
</dbReference>
<evidence type="ECO:0000313" key="2">
    <source>
        <dbReference type="Proteomes" id="UP001526430"/>
    </source>
</evidence>
<keyword evidence="2" id="KW-1185">Reference proteome</keyword>
<dbReference type="EMBL" id="JAPFQI010000025">
    <property type="protein sequence ID" value="MCW8088040.1"/>
    <property type="molecule type" value="Genomic_DNA"/>
</dbReference>
<reference evidence="1 2" key="1">
    <citation type="submission" date="2022-10" db="EMBL/GenBank/DDBJ databases">
        <title>Roseococcus glaciei nov., sp. nov., isolated from glacier.</title>
        <authorList>
            <person name="Liu Q."/>
            <person name="Xin Y.-H."/>
        </authorList>
    </citation>
    <scope>NUCLEOTIDE SEQUENCE [LARGE SCALE GENOMIC DNA]</scope>
    <source>
        <strain evidence="1 2">MDT2-1-1</strain>
    </source>
</reference>
<name>A0ABT3P0Y8_9PROT</name>
<proteinExistence type="predicted"/>
<comment type="caution">
    <text evidence="1">The sequence shown here is derived from an EMBL/GenBank/DDBJ whole genome shotgun (WGS) entry which is preliminary data.</text>
</comment>
<dbReference type="InterPro" id="IPR025332">
    <property type="entry name" value="DUF4238"/>
</dbReference>
<gene>
    <name evidence="1" type="ORF">OF850_20760</name>
</gene>